<evidence type="ECO:0000256" key="5">
    <source>
        <dbReference type="PROSITE-ProRule" id="PRU00042"/>
    </source>
</evidence>
<reference evidence="8 9" key="1">
    <citation type="submission" date="2019-04" db="EMBL/GenBank/DDBJ databases">
        <authorList>
            <consortium name="Wellcome Sanger Institute Data Sharing"/>
        </authorList>
    </citation>
    <scope>NUCLEOTIDE SEQUENCE [LARGE SCALE GENOMIC DNA]</scope>
</reference>
<feature type="compositionally biased region" description="Low complexity" evidence="6">
    <location>
        <begin position="576"/>
        <end position="593"/>
    </location>
</feature>
<dbReference type="FunFam" id="3.30.160.60:FF:000446">
    <property type="entry name" value="Zinc finger protein"/>
    <property type="match status" value="1"/>
</dbReference>
<feature type="region of interest" description="Disordered" evidence="6">
    <location>
        <begin position="450"/>
        <end position="469"/>
    </location>
</feature>
<keyword evidence="9" id="KW-1185">Reference proteome</keyword>
<dbReference type="PANTHER" id="PTHR16515:SF60">
    <property type="entry name" value="ZINC FINGER PROTEIN 436"/>
    <property type="match status" value="1"/>
</dbReference>
<feature type="compositionally biased region" description="Polar residues" evidence="6">
    <location>
        <begin position="638"/>
        <end position="658"/>
    </location>
</feature>
<dbReference type="GeneID" id="108924338"/>
<dbReference type="PANTHER" id="PTHR16515">
    <property type="entry name" value="PR DOMAIN ZINC FINGER PROTEIN"/>
    <property type="match status" value="1"/>
</dbReference>
<dbReference type="Pfam" id="PF00096">
    <property type="entry name" value="zf-C2H2"/>
    <property type="match status" value="2"/>
</dbReference>
<dbReference type="RefSeq" id="XP_018591177.1">
    <property type="nucleotide sequence ID" value="XM_018735661.1"/>
</dbReference>
<feature type="domain" description="C2H2-type" evidence="7">
    <location>
        <begin position="877"/>
        <end position="900"/>
    </location>
</feature>
<dbReference type="PROSITE" id="PS50157">
    <property type="entry name" value="ZINC_FINGER_C2H2_2"/>
    <property type="match status" value="4"/>
</dbReference>
<dbReference type="InterPro" id="IPR013087">
    <property type="entry name" value="Znf_C2H2_type"/>
</dbReference>
<evidence type="ECO:0000256" key="1">
    <source>
        <dbReference type="ARBA" id="ARBA00022723"/>
    </source>
</evidence>
<feature type="compositionally biased region" description="Acidic residues" evidence="6">
    <location>
        <begin position="930"/>
        <end position="939"/>
    </location>
</feature>
<feature type="compositionally biased region" description="Low complexity" evidence="6">
    <location>
        <begin position="495"/>
        <end position="505"/>
    </location>
</feature>
<dbReference type="OrthoDB" id="3437960at2759"/>
<dbReference type="KEGG" id="sfm:108924338"/>
<name>A0A8C9UXQ2_SCLFO</name>
<keyword evidence="4" id="KW-0862">Zinc</keyword>
<dbReference type="GO" id="GO:0008270">
    <property type="term" value="F:zinc ion binding"/>
    <property type="evidence" value="ECO:0007669"/>
    <property type="project" value="UniProtKB-KW"/>
</dbReference>
<feature type="region of interest" description="Disordered" evidence="6">
    <location>
        <begin position="565"/>
        <end position="713"/>
    </location>
</feature>
<keyword evidence="1" id="KW-0479">Metal-binding</keyword>
<protein>
    <submittedName>
        <fullName evidence="8">Mucin-6-like</fullName>
    </submittedName>
</protein>
<proteinExistence type="predicted"/>
<dbReference type="FunFam" id="3.30.160.60:FF:000072">
    <property type="entry name" value="zinc finger protein 143 isoform X1"/>
    <property type="match status" value="1"/>
</dbReference>
<dbReference type="Ensembl" id="ENSSFOT00015001326.2">
    <property type="protein sequence ID" value="ENSSFOP00015001292.1"/>
    <property type="gene ID" value="ENSSFOG00015000933.2"/>
</dbReference>
<organism evidence="8 9">
    <name type="scientific">Scleropages formosus</name>
    <name type="common">Asian bonytongue</name>
    <name type="synonym">Osteoglossum formosum</name>
    <dbReference type="NCBI Taxonomy" id="113540"/>
    <lineage>
        <taxon>Eukaryota</taxon>
        <taxon>Metazoa</taxon>
        <taxon>Chordata</taxon>
        <taxon>Craniata</taxon>
        <taxon>Vertebrata</taxon>
        <taxon>Euteleostomi</taxon>
        <taxon>Actinopterygii</taxon>
        <taxon>Neopterygii</taxon>
        <taxon>Teleostei</taxon>
        <taxon>Osteoglossocephala</taxon>
        <taxon>Osteoglossomorpha</taxon>
        <taxon>Osteoglossiformes</taxon>
        <taxon>Osteoglossidae</taxon>
        <taxon>Scleropages</taxon>
    </lineage>
</organism>
<dbReference type="InterPro" id="IPR050331">
    <property type="entry name" value="Zinc_finger"/>
</dbReference>
<feature type="compositionally biased region" description="Polar residues" evidence="6">
    <location>
        <begin position="453"/>
        <end position="462"/>
    </location>
</feature>
<evidence type="ECO:0000256" key="2">
    <source>
        <dbReference type="ARBA" id="ARBA00022737"/>
    </source>
</evidence>
<evidence type="ECO:0000313" key="8">
    <source>
        <dbReference type="Ensembl" id="ENSSFOP00015001292.1"/>
    </source>
</evidence>
<evidence type="ECO:0000256" key="4">
    <source>
        <dbReference type="ARBA" id="ARBA00022833"/>
    </source>
</evidence>
<dbReference type="PROSITE" id="PS00028">
    <property type="entry name" value="ZINC_FINGER_C2H2_1"/>
    <property type="match status" value="4"/>
</dbReference>
<feature type="domain" description="C2H2-type" evidence="7">
    <location>
        <begin position="821"/>
        <end position="848"/>
    </location>
</feature>
<evidence type="ECO:0000259" key="7">
    <source>
        <dbReference type="PROSITE" id="PS50157"/>
    </source>
</evidence>
<dbReference type="RefSeq" id="XP_018591169.1">
    <property type="nucleotide sequence ID" value="XM_018735653.1"/>
</dbReference>
<dbReference type="GO" id="GO:0010468">
    <property type="term" value="P:regulation of gene expression"/>
    <property type="evidence" value="ECO:0007669"/>
    <property type="project" value="TreeGrafter"/>
</dbReference>
<evidence type="ECO:0000313" key="9">
    <source>
        <dbReference type="Proteomes" id="UP000694397"/>
    </source>
</evidence>
<feature type="region of interest" description="Disordered" evidence="6">
    <location>
        <begin position="893"/>
        <end position="939"/>
    </location>
</feature>
<evidence type="ECO:0000256" key="3">
    <source>
        <dbReference type="ARBA" id="ARBA00022771"/>
    </source>
</evidence>
<dbReference type="Gene3D" id="3.30.160.60">
    <property type="entry name" value="Classic Zinc Finger"/>
    <property type="match status" value="4"/>
</dbReference>
<feature type="compositionally biased region" description="Low complexity" evidence="6">
    <location>
        <begin position="606"/>
        <end position="625"/>
    </location>
</feature>
<accession>A0A8C9UXQ2</accession>
<dbReference type="InterPro" id="IPR036236">
    <property type="entry name" value="Znf_C2H2_sf"/>
</dbReference>
<dbReference type="SMART" id="SM00355">
    <property type="entry name" value="ZnF_C2H2"/>
    <property type="match status" value="4"/>
</dbReference>
<dbReference type="SUPFAM" id="SSF57667">
    <property type="entry name" value="beta-beta-alpha zinc fingers"/>
    <property type="match status" value="2"/>
</dbReference>
<gene>
    <name evidence="8" type="primary">LOC108924338</name>
</gene>
<feature type="region of interest" description="Disordered" evidence="6">
    <location>
        <begin position="238"/>
        <end position="267"/>
    </location>
</feature>
<dbReference type="GeneTree" id="ENSGT00940000163608"/>
<reference evidence="8" key="2">
    <citation type="submission" date="2025-08" db="UniProtKB">
        <authorList>
            <consortium name="Ensembl"/>
        </authorList>
    </citation>
    <scope>IDENTIFICATION</scope>
</reference>
<feature type="compositionally biased region" description="Polar residues" evidence="6">
    <location>
        <begin position="690"/>
        <end position="708"/>
    </location>
</feature>
<keyword evidence="2" id="KW-0677">Repeat</keyword>
<dbReference type="AlphaFoldDB" id="A0A8C9UXQ2"/>
<dbReference type="GO" id="GO:0005634">
    <property type="term" value="C:nucleus"/>
    <property type="evidence" value="ECO:0007669"/>
    <property type="project" value="TreeGrafter"/>
</dbReference>
<evidence type="ECO:0000256" key="6">
    <source>
        <dbReference type="SAM" id="MobiDB-lite"/>
    </source>
</evidence>
<keyword evidence="3 5" id="KW-0863">Zinc-finger</keyword>
<sequence length="939" mass="101599">MDSHLAAVLKRSTANLLDKTHFSEGEDELMPTKPLTLTETQVQPIDLSLKSPCPFFYPLDHKQILPCDNETNSSHLGKNRGQGCVLREVEDKTDGKIALKEHSLCDSLSSDEGSTPVSSVDLNHSCDSLVDVKEEVEEVCIGELHGYCEDYSCTPLFLNEIKPLDKDSTENTVCGSNVNIDKVSKDMAEQLASVVETQKPDLNLNAKYPSKTATGLSGKVPLNSKGCIVTNELSEKGLSAQSSDGTDEGCPNLGQQESDFSVVPSGSGKGPYGLRQEMGDETNINRVDTLKGVKRKVEEGEILNLSLSKIGGKRGVYRIDQLLEEETLNEMTPVMQMEVKEEEHELNFFLRKEESVIVSHWEPNLSHTLPVTLSHSPASDTDDFDTAGLLLIDDQGIPYFLTPDGEKVAQVTPPKSCKGSAAILPKSKTKQVEVKDCPAALFCDSELPKKDSTQAVPSTPQEMSPHHNSAELLESRETVMPLDTKSAQGTPITSPPSNSSFESPSLSDLATHTIQDLGNPKCNVLALSSQLPNPPLTEPNSGTSLLALSLPVSLKQNPPPTPLLLVLSPVAPSPNTPSSSTSSFSVTDTTASSLVPSRTQSPSPAPVSLSSVSTVSSSPSSSSPPTNDPDCSAPTAPISGNSNCSQPVPNSPTTSLSGNGKPVEPDLTSKKIVPKCSPLHGVLKQDDSSESTLPSFVETQTESTSPVTASVCPDKTLRSASPLSSLDPSLHACSRGSPSLDTQPVLTSDTPGETFGLDESHYPVCSTPPSTVIFPSNHPKNFTLSSTCPRRILYCQFCPRAFYYLSDLERHSITHSQSKPHVCPLCSKAFKRSSHLERHKHIHTGQRNFICPICSKRFREAGELLRHQRVHTGEKPFQCPLCHMRFAERNTLRRHTKRKHQEPIGQVDADGMQGNQGESAEWYSCTVPDSDSDTELDKE</sequence>
<feature type="domain" description="C2H2-type" evidence="7">
    <location>
        <begin position="849"/>
        <end position="876"/>
    </location>
</feature>
<feature type="domain" description="C2H2-type" evidence="7">
    <location>
        <begin position="793"/>
        <end position="820"/>
    </location>
</feature>
<feature type="region of interest" description="Disordered" evidence="6">
    <location>
        <begin position="483"/>
        <end position="505"/>
    </location>
</feature>
<dbReference type="FunFam" id="3.30.160.60:FF:000624">
    <property type="entry name" value="zinc finger protein 697"/>
    <property type="match status" value="1"/>
</dbReference>
<reference evidence="8" key="3">
    <citation type="submission" date="2025-09" db="UniProtKB">
        <authorList>
            <consortium name="Ensembl"/>
        </authorList>
    </citation>
    <scope>IDENTIFICATION</scope>
</reference>
<dbReference type="Proteomes" id="UP000694397">
    <property type="component" value="Chromosome 18"/>
</dbReference>